<keyword evidence="2" id="KW-1185">Reference proteome</keyword>
<evidence type="ECO:0008006" key="3">
    <source>
        <dbReference type="Google" id="ProtNLM"/>
    </source>
</evidence>
<sequence>MLTLDELGLNAASGTWELDAFHGDGEGVLTSDARLARSWTRSPAEDLPPLSPASGLTLHISDDGHLDEEAAAGADEQVDIFASDGVLGTTADAFPGRVLCEGGRLFVLSDDEEPCGMRRLSDGDTEILDELRPAGDQLLRIVSVVTDDSTLHRFVYRYSRAD</sequence>
<gene>
    <name evidence="1" type="ORF">ACFSDA_12990</name>
</gene>
<proteinExistence type="predicted"/>
<organism evidence="1 2">
    <name type="scientific">Brachybacterium rhamnosum</name>
    <dbReference type="NCBI Taxonomy" id="173361"/>
    <lineage>
        <taxon>Bacteria</taxon>
        <taxon>Bacillati</taxon>
        <taxon>Actinomycetota</taxon>
        <taxon>Actinomycetes</taxon>
        <taxon>Micrococcales</taxon>
        <taxon>Dermabacteraceae</taxon>
        <taxon>Brachybacterium</taxon>
    </lineage>
</organism>
<dbReference type="EMBL" id="JBHUFL010000003">
    <property type="protein sequence ID" value="MFD1835984.1"/>
    <property type="molecule type" value="Genomic_DNA"/>
</dbReference>
<reference evidence="2" key="1">
    <citation type="journal article" date="2019" name="Int. J. Syst. Evol. Microbiol.">
        <title>The Global Catalogue of Microorganisms (GCM) 10K type strain sequencing project: providing services to taxonomists for standard genome sequencing and annotation.</title>
        <authorList>
            <consortium name="The Broad Institute Genomics Platform"/>
            <consortium name="The Broad Institute Genome Sequencing Center for Infectious Disease"/>
            <person name="Wu L."/>
            <person name="Ma J."/>
        </authorList>
    </citation>
    <scope>NUCLEOTIDE SEQUENCE [LARGE SCALE GENOMIC DNA]</scope>
    <source>
        <strain evidence="2">JCM 11650</strain>
    </source>
</reference>
<dbReference type="RefSeq" id="WP_137770650.1">
    <property type="nucleotide sequence ID" value="NZ_BAAAIS010000003.1"/>
</dbReference>
<dbReference type="Proteomes" id="UP001597280">
    <property type="component" value="Unassembled WGS sequence"/>
</dbReference>
<comment type="caution">
    <text evidence="1">The sequence shown here is derived from an EMBL/GenBank/DDBJ whole genome shotgun (WGS) entry which is preliminary data.</text>
</comment>
<evidence type="ECO:0000313" key="2">
    <source>
        <dbReference type="Proteomes" id="UP001597280"/>
    </source>
</evidence>
<accession>A0ABW4Q0C6</accession>
<protein>
    <recommendedName>
        <fullName evidence="3">Lipocalin-like domain-containing protein</fullName>
    </recommendedName>
</protein>
<name>A0ABW4Q0C6_9MICO</name>
<evidence type="ECO:0000313" key="1">
    <source>
        <dbReference type="EMBL" id="MFD1835984.1"/>
    </source>
</evidence>